<protein>
    <recommendedName>
        <fullName evidence="1">site-specific DNA-methyltransferase (adenine-specific)</fullName>
        <ecNumber evidence="1">2.1.1.72</ecNumber>
    </recommendedName>
</protein>
<dbReference type="GO" id="GO:0009007">
    <property type="term" value="F:site-specific DNA-methyltransferase (adenine-specific) activity"/>
    <property type="evidence" value="ECO:0007669"/>
    <property type="project" value="UniProtKB-EC"/>
</dbReference>
<dbReference type="GO" id="GO:0003677">
    <property type="term" value="F:DNA binding"/>
    <property type="evidence" value="ECO:0007669"/>
    <property type="project" value="UniProtKB-KW"/>
</dbReference>
<sequence>MSSKTNVFLDERPSSYADKLGLQYTSEVTSAHKKDFGQFFTPNEIADFMSQFCTVNKNRIRILDPGCGVGILSSSLIEYLVSINPEIEEIELTAFEKDLEIISYAKKSLEYLREWLYRKQISFNYFLCVNDFILHNSAVLDGRVTTDEKFDVVISNPPYFKIKKNDPINIAAKSIIHGQQNIYSIFIIISAKLLREGGQLIFISPRSFTSGSYFRLFRNTFFSLVDLNMIHLFGSRTSAFQRDKVLQENVIVVSTRKQSVAQNQLLLPFSKNIKLNISISNGIEDIDLEKSKAYEFTSLVNLESFQKILHLPISINDEKAIKLFKSWSNSLDKSNISISTGPVVAFRTTTFLKETRLKKNVPLIWLNNVSKMTFTWPIMTFKKGKEKSQFIEVSDETKSVLLPNKNYILLRRFSSKDDSSKLIACPYFEDYLKEYPYLGVENHLNYIYRKDGVLTREEVLGLCALLNSKLFDVYFRTFNGNINVSATELREMPLPNLTTIKAIGSKISDNKLHVQNFIDQIVADTFKIKLNDLSND</sequence>
<evidence type="ECO:0000313" key="11">
    <source>
        <dbReference type="Proteomes" id="UP000273898"/>
    </source>
</evidence>
<dbReference type="InterPro" id="IPR011639">
    <property type="entry name" value="MethylTrfase_TaqI-like_dom"/>
</dbReference>
<organism evidence="9 11">
    <name type="scientific">Pedobacter alluvionis</name>
    <dbReference type="NCBI Taxonomy" id="475253"/>
    <lineage>
        <taxon>Bacteria</taxon>
        <taxon>Pseudomonadati</taxon>
        <taxon>Bacteroidota</taxon>
        <taxon>Sphingobacteriia</taxon>
        <taxon>Sphingobacteriales</taxon>
        <taxon>Sphingobacteriaceae</taxon>
        <taxon>Pedobacter</taxon>
    </lineage>
</organism>
<dbReference type="Proteomes" id="UP000273898">
    <property type="component" value="Unassembled WGS sequence"/>
</dbReference>
<keyword evidence="5" id="KW-0680">Restriction system</keyword>
<dbReference type="EMBL" id="SOPX01000007">
    <property type="protein sequence ID" value="TFB28166.1"/>
    <property type="molecule type" value="Genomic_DNA"/>
</dbReference>
<keyword evidence="6" id="KW-0238">DNA-binding</keyword>
<dbReference type="Gene3D" id="3.40.50.150">
    <property type="entry name" value="Vaccinia Virus protein VP39"/>
    <property type="match status" value="1"/>
</dbReference>
<evidence type="ECO:0000313" key="9">
    <source>
        <dbReference type="EMBL" id="RLJ72512.1"/>
    </source>
</evidence>
<dbReference type="Proteomes" id="UP000297429">
    <property type="component" value="Unassembled WGS sequence"/>
</dbReference>
<dbReference type="Pfam" id="PF07669">
    <property type="entry name" value="Eco57I"/>
    <property type="match status" value="1"/>
</dbReference>
<evidence type="ECO:0000313" key="10">
    <source>
        <dbReference type="EMBL" id="TFB28166.1"/>
    </source>
</evidence>
<reference evidence="10 12" key="2">
    <citation type="submission" date="2019-03" db="EMBL/GenBank/DDBJ databases">
        <authorList>
            <person name="He R.-H."/>
        </authorList>
    </citation>
    <scope>NUCLEOTIDE SEQUENCE [LARGE SCALE GENOMIC DNA]</scope>
    <source>
        <strain evidence="10 12">DSM 19624</strain>
    </source>
</reference>
<evidence type="ECO:0000256" key="1">
    <source>
        <dbReference type="ARBA" id="ARBA00011900"/>
    </source>
</evidence>
<dbReference type="GO" id="GO:0009307">
    <property type="term" value="P:DNA restriction-modification system"/>
    <property type="evidence" value="ECO:0007669"/>
    <property type="project" value="UniProtKB-KW"/>
</dbReference>
<comment type="caution">
    <text evidence="9">The sequence shown here is derived from an EMBL/GenBank/DDBJ whole genome shotgun (WGS) entry which is preliminary data.</text>
</comment>
<dbReference type="InterPro" id="IPR002052">
    <property type="entry name" value="DNA_methylase_N6_adenine_CS"/>
</dbReference>
<accession>A0A497XVP0</accession>
<dbReference type="AlphaFoldDB" id="A0A497XVP0"/>
<keyword evidence="3 9" id="KW-0808">Transferase</keyword>
<keyword evidence="12" id="KW-1185">Reference proteome</keyword>
<evidence type="ECO:0000256" key="6">
    <source>
        <dbReference type="ARBA" id="ARBA00023125"/>
    </source>
</evidence>
<dbReference type="EC" id="2.1.1.72" evidence="1"/>
<feature type="domain" description="Type II methyltransferase M.TaqI-like" evidence="8">
    <location>
        <begin position="130"/>
        <end position="235"/>
    </location>
</feature>
<dbReference type="PANTHER" id="PTHR33841:SF6">
    <property type="entry name" value="TYPE II METHYLTRANSFERASE M.HINDII"/>
    <property type="match status" value="1"/>
</dbReference>
<keyword evidence="4" id="KW-0949">S-adenosyl-L-methionine</keyword>
<dbReference type="PANTHER" id="PTHR33841">
    <property type="entry name" value="DNA METHYLTRANSFERASE YEEA-RELATED"/>
    <property type="match status" value="1"/>
</dbReference>
<proteinExistence type="predicted"/>
<dbReference type="PRINTS" id="PR00507">
    <property type="entry name" value="N12N6MTFRASE"/>
</dbReference>
<dbReference type="OrthoDB" id="32195at2"/>
<comment type="catalytic activity">
    <reaction evidence="7">
        <text>a 2'-deoxyadenosine in DNA + S-adenosyl-L-methionine = an N(6)-methyl-2'-deoxyadenosine in DNA + S-adenosyl-L-homocysteine + H(+)</text>
        <dbReference type="Rhea" id="RHEA:15197"/>
        <dbReference type="Rhea" id="RHEA-COMP:12418"/>
        <dbReference type="Rhea" id="RHEA-COMP:12419"/>
        <dbReference type="ChEBI" id="CHEBI:15378"/>
        <dbReference type="ChEBI" id="CHEBI:57856"/>
        <dbReference type="ChEBI" id="CHEBI:59789"/>
        <dbReference type="ChEBI" id="CHEBI:90615"/>
        <dbReference type="ChEBI" id="CHEBI:90616"/>
        <dbReference type="EC" id="2.1.1.72"/>
    </reaction>
</comment>
<evidence type="ECO:0000256" key="4">
    <source>
        <dbReference type="ARBA" id="ARBA00022691"/>
    </source>
</evidence>
<gene>
    <name evidence="9" type="ORF">BCL90_4133</name>
    <name evidence="10" type="ORF">E3V97_24420</name>
</gene>
<dbReference type="EMBL" id="RCCK01000014">
    <property type="protein sequence ID" value="RLJ72512.1"/>
    <property type="molecule type" value="Genomic_DNA"/>
</dbReference>
<dbReference type="CDD" id="cd02440">
    <property type="entry name" value="AdoMet_MTases"/>
    <property type="match status" value="1"/>
</dbReference>
<dbReference type="PROSITE" id="PS00092">
    <property type="entry name" value="N6_MTASE"/>
    <property type="match status" value="1"/>
</dbReference>
<evidence type="ECO:0000256" key="3">
    <source>
        <dbReference type="ARBA" id="ARBA00022679"/>
    </source>
</evidence>
<dbReference type="GO" id="GO:0032259">
    <property type="term" value="P:methylation"/>
    <property type="evidence" value="ECO:0007669"/>
    <property type="project" value="UniProtKB-KW"/>
</dbReference>
<keyword evidence="2 9" id="KW-0489">Methyltransferase</keyword>
<reference evidence="9 11" key="1">
    <citation type="submission" date="2018-10" db="EMBL/GenBank/DDBJ databases">
        <title>Genomic Encyclopedia of Archaeal and Bacterial Type Strains, Phase II (KMG-II): from individual species to whole genera.</title>
        <authorList>
            <person name="Goeker M."/>
        </authorList>
    </citation>
    <scope>NUCLEOTIDE SEQUENCE [LARGE SCALE GENOMIC DNA]</scope>
    <source>
        <strain evidence="9 11">DSM 19624</strain>
    </source>
</reference>
<dbReference type="InterPro" id="IPR050953">
    <property type="entry name" value="N4_N6_ade-DNA_methylase"/>
</dbReference>
<evidence type="ECO:0000256" key="2">
    <source>
        <dbReference type="ARBA" id="ARBA00022603"/>
    </source>
</evidence>
<dbReference type="RefSeq" id="WP_121286319.1">
    <property type="nucleotide sequence ID" value="NZ_RCCK01000014.1"/>
</dbReference>
<dbReference type="InterPro" id="IPR029063">
    <property type="entry name" value="SAM-dependent_MTases_sf"/>
</dbReference>
<evidence type="ECO:0000256" key="5">
    <source>
        <dbReference type="ARBA" id="ARBA00022747"/>
    </source>
</evidence>
<evidence type="ECO:0000259" key="8">
    <source>
        <dbReference type="Pfam" id="PF07669"/>
    </source>
</evidence>
<evidence type="ECO:0000313" key="12">
    <source>
        <dbReference type="Proteomes" id="UP000297429"/>
    </source>
</evidence>
<name>A0A497XVP0_9SPHI</name>
<evidence type="ECO:0000256" key="7">
    <source>
        <dbReference type="ARBA" id="ARBA00047942"/>
    </source>
</evidence>
<dbReference type="SUPFAM" id="SSF53335">
    <property type="entry name" value="S-adenosyl-L-methionine-dependent methyltransferases"/>
    <property type="match status" value="1"/>
</dbReference>